<dbReference type="EMBL" id="LS974202">
    <property type="protein sequence ID" value="SSC11998.1"/>
    <property type="molecule type" value="Genomic_DNA"/>
</dbReference>
<keyword evidence="3" id="KW-1185">Reference proteome</keyword>
<name>A0A7Z7PNJ7_9BACT</name>
<evidence type="ECO:0000313" key="2">
    <source>
        <dbReference type="EMBL" id="SSC11998.1"/>
    </source>
</evidence>
<organism evidence="2 3">
    <name type="scientific">Mesotoga infera</name>
    <dbReference type="NCBI Taxonomy" id="1236046"/>
    <lineage>
        <taxon>Bacteria</taxon>
        <taxon>Thermotogati</taxon>
        <taxon>Thermotogota</taxon>
        <taxon>Thermotogae</taxon>
        <taxon>Kosmotogales</taxon>
        <taxon>Kosmotogaceae</taxon>
        <taxon>Mesotoga</taxon>
    </lineage>
</organism>
<keyword evidence="2" id="KW-0378">Hydrolase</keyword>
<sequence length="456" mass="52483">MKFTELIETVPDYKRFFTVEEMDRRSLALAEKYPDRVKVYEAGKSRAGHPIYVLEIGKGPKNALLFGCPHPNEPIGAMMLDYLSERLASDDSLLSEFDYTWHMIKVIDVDGTKLNEGWFNDSSSIRKYAANFYRPPGHEQVEWTFPIDYKTLHFHSPLPETEVLMRLMEDKKPQFMYSLHNSGFGGVYYYISDDVPELYETFSKLPGLFGLPLNLGEPEAPYLKELAPAIFKLFGMAQDYDYLEKNLGPGKDPASVIKAGTSSDDYASSVANTFSLVCEMPYYYDPRVEDQSEADISRKEALMFNYEKSVESFNFTKEIMNSLEPEIKDRNSPFYRVFKNVLETYPDQLQAQKNWIENDPSLERKAKKAEVFDNKIVSQFYQSLMLGMLRRLIAENNDGSTKLNAISNMADEAFDRKIEYLEENLNYTTIPIKSLVCVQLLAGLNLADYLQRKSDK</sequence>
<evidence type="ECO:0000313" key="3">
    <source>
        <dbReference type="Proteomes" id="UP000250796"/>
    </source>
</evidence>
<dbReference type="SUPFAM" id="SSF53187">
    <property type="entry name" value="Zn-dependent exopeptidases"/>
    <property type="match status" value="1"/>
</dbReference>
<evidence type="ECO:0000259" key="1">
    <source>
        <dbReference type="SMART" id="SM00631"/>
    </source>
</evidence>
<dbReference type="SMART" id="SM00631">
    <property type="entry name" value="Zn_pept"/>
    <property type="match status" value="1"/>
</dbReference>
<accession>A0A7Z7PNJ7</accession>
<gene>
    <name evidence="2" type="ORF">MESINF_0549</name>
</gene>
<dbReference type="AlphaFoldDB" id="A0A7Z7PNJ7"/>
<dbReference type="Gene3D" id="3.40.630.10">
    <property type="entry name" value="Zn peptidases"/>
    <property type="match status" value="1"/>
</dbReference>
<protein>
    <submittedName>
        <fullName evidence="2">Zinc carboxypeptidase</fullName>
    </submittedName>
</protein>
<dbReference type="GO" id="GO:0008270">
    <property type="term" value="F:zinc ion binding"/>
    <property type="evidence" value="ECO:0007669"/>
    <property type="project" value="InterPro"/>
</dbReference>
<dbReference type="GO" id="GO:0004181">
    <property type="term" value="F:metallocarboxypeptidase activity"/>
    <property type="evidence" value="ECO:0007669"/>
    <property type="project" value="InterPro"/>
</dbReference>
<feature type="domain" description="Peptidase M14" evidence="1">
    <location>
        <begin position="16"/>
        <end position="300"/>
    </location>
</feature>
<keyword evidence="2" id="KW-0121">Carboxypeptidase</keyword>
<dbReference type="GO" id="GO:0006508">
    <property type="term" value="P:proteolysis"/>
    <property type="evidence" value="ECO:0007669"/>
    <property type="project" value="InterPro"/>
</dbReference>
<keyword evidence="2" id="KW-0645">Protease</keyword>
<dbReference type="Proteomes" id="UP000250796">
    <property type="component" value="Chromosome MESINF"/>
</dbReference>
<reference evidence="2 3" key="1">
    <citation type="submission" date="2017-01" db="EMBL/GenBank/DDBJ databases">
        <authorList>
            <person name="Erauso G."/>
        </authorList>
    </citation>
    <scope>NUCLEOTIDE SEQUENCE [LARGE SCALE GENOMIC DNA]</scope>
    <source>
        <strain evidence="2">MESINF1</strain>
    </source>
</reference>
<dbReference type="InterPro" id="IPR000834">
    <property type="entry name" value="Peptidase_M14"/>
</dbReference>
<dbReference type="KEGG" id="minf:MESINF_0549"/>
<dbReference type="RefSeq" id="WP_169698411.1">
    <property type="nucleotide sequence ID" value="NZ_LS974202.1"/>
</dbReference>
<proteinExistence type="predicted"/>
<dbReference type="Pfam" id="PF00246">
    <property type="entry name" value="Peptidase_M14"/>
    <property type="match status" value="1"/>
</dbReference>